<evidence type="ECO:0000313" key="2">
    <source>
        <dbReference type="EMBL" id="CAH2300400.1"/>
    </source>
</evidence>
<name>A0AAD1SFC5_PELCU</name>
<gene>
    <name evidence="2" type="ORF">PECUL_23A042492</name>
</gene>
<organism evidence="2 3">
    <name type="scientific">Pelobates cultripes</name>
    <name type="common">Western spadefoot toad</name>
    <dbReference type="NCBI Taxonomy" id="61616"/>
    <lineage>
        <taxon>Eukaryota</taxon>
        <taxon>Metazoa</taxon>
        <taxon>Chordata</taxon>
        <taxon>Craniata</taxon>
        <taxon>Vertebrata</taxon>
        <taxon>Euteleostomi</taxon>
        <taxon>Amphibia</taxon>
        <taxon>Batrachia</taxon>
        <taxon>Anura</taxon>
        <taxon>Pelobatoidea</taxon>
        <taxon>Pelobatidae</taxon>
        <taxon>Pelobates</taxon>
    </lineage>
</organism>
<reference evidence="2" key="1">
    <citation type="submission" date="2022-03" db="EMBL/GenBank/DDBJ databases">
        <authorList>
            <person name="Alioto T."/>
            <person name="Alioto T."/>
            <person name="Gomez Garrido J."/>
        </authorList>
    </citation>
    <scope>NUCLEOTIDE SEQUENCE</scope>
</reference>
<dbReference type="AlphaFoldDB" id="A0AAD1SFC5"/>
<sequence length="135" mass="15255">MEARRTQAQQLQLSTGPERDKFTMPQLSSNWGRGWRCTEGLLAPPWKMRPSAHHAGDVPDLLHTAGLCEMPAALLKFPILEGRWHNASGPNMAEILSECQRCSADSPLPHTYTEDVDTVRYSSRTRTQEKPRRDS</sequence>
<feature type="compositionally biased region" description="Basic and acidic residues" evidence="1">
    <location>
        <begin position="126"/>
        <end position="135"/>
    </location>
</feature>
<dbReference type="Proteomes" id="UP001295444">
    <property type="component" value="Chromosome 06"/>
</dbReference>
<protein>
    <submittedName>
        <fullName evidence="2">Uncharacterized protein</fullName>
    </submittedName>
</protein>
<dbReference type="EMBL" id="OW240917">
    <property type="protein sequence ID" value="CAH2300400.1"/>
    <property type="molecule type" value="Genomic_DNA"/>
</dbReference>
<feature type="compositionally biased region" description="Polar residues" evidence="1">
    <location>
        <begin position="1"/>
        <end position="15"/>
    </location>
</feature>
<evidence type="ECO:0000256" key="1">
    <source>
        <dbReference type="SAM" id="MobiDB-lite"/>
    </source>
</evidence>
<feature type="region of interest" description="Disordered" evidence="1">
    <location>
        <begin position="113"/>
        <end position="135"/>
    </location>
</feature>
<accession>A0AAD1SFC5</accession>
<evidence type="ECO:0000313" key="3">
    <source>
        <dbReference type="Proteomes" id="UP001295444"/>
    </source>
</evidence>
<feature type="region of interest" description="Disordered" evidence="1">
    <location>
        <begin position="1"/>
        <end position="25"/>
    </location>
</feature>
<proteinExistence type="predicted"/>
<keyword evidence="3" id="KW-1185">Reference proteome</keyword>